<keyword evidence="2" id="KW-0032">Aminotransferase</keyword>
<protein>
    <recommendedName>
        <fullName evidence="5">Aminotransferase class V domain-containing protein</fullName>
    </recommendedName>
</protein>
<evidence type="ECO:0000256" key="2">
    <source>
        <dbReference type="ARBA" id="ARBA00022576"/>
    </source>
</evidence>
<dbReference type="Pfam" id="PF00266">
    <property type="entry name" value="Aminotran_5"/>
    <property type="match status" value="1"/>
</dbReference>
<dbReference type="PANTHER" id="PTHR42778:SF1">
    <property type="entry name" value="2-AMINOETHYLPHOSPHONATE--PYRUVATE TRANSAMINASE"/>
    <property type="match status" value="1"/>
</dbReference>
<proteinExistence type="predicted"/>
<gene>
    <name evidence="6" type="ORF">LCGC14_3160490</name>
</gene>
<dbReference type="PANTHER" id="PTHR42778">
    <property type="entry name" value="2-AMINOETHYLPHOSPHONATE--PYRUVATE TRANSAMINASE"/>
    <property type="match status" value="1"/>
</dbReference>
<dbReference type="EMBL" id="LAZR01069844">
    <property type="protein sequence ID" value="KKK46912.1"/>
    <property type="molecule type" value="Genomic_DNA"/>
</dbReference>
<dbReference type="AlphaFoldDB" id="A0A0F8VRH9"/>
<comment type="caution">
    <text evidence="6">The sequence shown here is derived from an EMBL/GenBank/DDBJ whole genome shotgun (WGS) entry which is preliminary data.</text>
</comment>
<feature type="domain" description="Aminotransferase class V" evidence="5">
    <location>
        <begin position="27"/>
        <end position="155"/>
    </location>
</feature>
<dbReference type="SUPFAM" id="SSF53383">
    <property type="entry name" value="PLP-dependent transferases"/>
    <property type="match status" value="1"/>
</dbReference>
<keyword evidence="3" id="KW-0808">Transferase</keyword>
<evidence type="ECO:0000259" key="5">
    <source>
        <dbReference type="Pfam" id="PF00266"/>
    </source>
</evidence>
<sequence length="155" mass="17095">MEVVKPVKRNILLNPGPATTSDTVKYAQVVPDICPREPEFVEIIDQVRKELVRIVHGDPEKYTAVIFTGSGTIVQDVCVNSLVPDKKKICVVNNGAYSARMVEIANHYHIPCVNLKFPETGLPDLDVVRETLEKDKEIAVVATVHHETGTGVLNP</sequence>
<dbReference type="InterPro" id="IPR015421">
    <property type="entry name" value="PyrdxlP-dep_Trfase_major"/>
</dbReference>
<dbReference type="Gene3D" id="3.40.640.10">
    <property type="entry name" value="Type I PLP-dependent aspartate aminotransferase-like (Major domain)"/>
    <property type="match status" value="1"/>
</dbReference>
<keyword evidence="4" id="KW-0663">Pyridoxal phosphate</keyword>
<evidence type="ECO:0000313" key="6">
    <source>
        <dbReference type="EMBL" id="KKK46912.1"/>
    </source>
</evidence>
<comment type="cofactor">
    <cofactor evidence="1">
        <name>pyridoxal 5'-phosphate</name>
        <dbReference type="ChEBI" id="CHEBI:597326"/>
    </cofactor>
</comment>
<name>A0A0F8VRH9_9ZZZZ</name>
<evidence type="ECO:0000256" key="4">
    <source>
        <dbReference type="ARBA" id="ARBA00022898"/>
    </source>
</evidence>
<dbReference type="GO" id="GO:0008483">
    <property type="term" value="F:transaminase activity"/>
    <property type="evidence" value="ECO:0007669"/>
    <property type="project" value="UniProtKB-KW"/>
</dbReference>
<dbReference type="InterPro" id="IPR000192">
    <property type="entry name" value="Aminotrans_V_dom"/>
</dbReference>
<evidence type="ECO:0000256" key="3">
    <source>
        <dbReference type="ARBA" id="ARBA00022679"/>
    </source>
</evidence>
<reference evidence="6" key="1">
    <citation type="journal article" date="2015" name="Nature">
        <title>Complex archaea that bridge the gap between prokaryotes and eukaryotes.</title>
        <authorList>
            <person name="Spang A."/>
            <person name="Saw J.H."/>
            <person name="Jorgensen S.L."/>
            <person name="Zaremba-Niedzwiedzka K."/>
            <person name="Martijn J."/>
            <person name="Lind A.E."/>
            <person name="van Eijk R."/>
            <person name="Schleper C."/>
            <person name="Guy L."/>
            <person name="Ettema T.J."/>
        </authorList>
    </citation>
    <scope>NUCLEOTIDE SEQUENCE</scope>
</reference>
<dbReference type="InterPro" id="IPR015424">
    <property type="entry name" value="PyrdxlP-dep_Trfase"/>
</dbReference>
<organism evidence="6">
    <name type="scientific">marine sediment metagenome</name>
    <dbReference type="NCBI Taxonomy" id="412755"/>
    <lineage>
        <taxon>unclassified sequences</taxon>
        <taxon>metagenomes</taxon>
        <taxon>ecological metagenomes</taxon>
    </lineage>
</organism>
<accession>A0A0F8VRH9</accession>
<feature type="non-terminal residue" evidence="6">
    <location>
        <position position="155"/>
    </location>
</feature>
<evidence type="ECO:0000256" key="1">
    <source>
        <dbReference type="ARBA" id="ARBA00001933"/>
    </source>
</evidence>